<evidence type="ECO:0008006" key="4">
    <source>
        <dbReference type="Google" id="ProtNLM"/>
    </source>
</evidence>
<evidence type="ECO:0000313" key="3">
    <source>
        <dbReference type="Proteomes" id="UP000199514"/>
    </source>
</evidence>
<accession>A0A1I1FK78</accession>
<organism evidence="2 3">
    <name type="scientific">Flexibacter flexilis DSM 6793</name>
    <dbReference type="NCBI Taxonomy" id="927664"/>
    <lineage>
        <taxon>Bacteria</taxon>
        <taxon>Pseudomonadati</taxon>
        <taxon>Bacteroidota</taxon>
        <taxon>Cytophagia</taxon>
        <taxon>Cytophagales</taxon>
        <taxon>Flexibacteraceae</taxon>
        <taxon>Flexibacter</taxon>
    </lineage>
</organism>
<dbReference type="RefSeq" id="WP_091508535.1">
    <property type="nucleotide sequence ID" value="NZ_FOLE01000002.1"/>
</dbReference>
<gene>
    <name evidence="2" type="ORF">SAMN05421780_102226</name>
</gene>
<dbReference type="Proteomes" id="UP000199514">
    <property type="component" value="Unassembled WGS sequence"/>
</dbReference>
<dbReference type="STRING" id="927664.SAMN05421780_102226"/>
<keyword evidence="3" id="KW-1185">Reference proteome</keyword>
<sequence>MLSVSIFIPKNYALVLCGLGLAWTMSACSSAEKEHTTPQSQTFTQPTADVRNRHILVFIDKTLSSTDETAFQTHREALRKWLADSLQNNGDALAAWPVNANTGGDAPFVNDKLNVPLPNNEGVGRQTAEDNQAEFESNLRKQKADFLDKIDAAFAQHNTEQTNLQTDLWRSLEAASRYLAGAPARDGRYVIWVSDMVESMKGTERRDFHLNKITDRQQAEQLAAADVQYIEQTFKVDKKVLASTQFRILFPAQPNQQTQNNVMRYYWEKVLTSLGVPEQNIRYEL</sequence>
<proteinExistence type="predicted"/>
<keyword evidence="1" id="KW-0732">Signal</keyword>
<feature type="signal peptide" evidence="1">
    <location>
        <begin position="1"/>
        <end position="27"/>
    </location>
</feature>
<reference evidence="2 3" key="1">
    <citation type="submission" date="2016-10" db="EMBL/GenBank/DDBJ databases">
        <authorList>
            <person name="de Groot N.N."/>
        </authorList>
    </citation>
    <scope>NUCLEOTIDE SEQUENCE [LARGE SCALE GENOMIC DNA]</scope>
    <source>
        <strain evidence="2 3">DSM 6793</strain>
    </source>
</reference>
<name>A0A1I1FK78_9BACT</name>
<protein>
    <recommendedName>
        <fullName evidence="4">VWFA domain-containing protein</fullName>
    </recommendedName>
</protein>
<feature type="chain" id="PRO_5011784239" description="VWFA domain-containing protein" evidence="1">
    <location>
        <begin position="28"/>
        <end position="285"/>
    </location>
</feature>
<dbReference type="AlphaFoldDB" id="A0A1I1FK78"/>
<dbReference type="EMBL" id="FOLE01000002">
    <property type="protein sequence ID" value="SFB99817.1"/>
    <property type="molecule type" value="Genomic_DNA"/>
</dbReference>
<dbReference type="OrthoDB" id="950241at2"/>
<evidence type="ECO:0000313" key="2">
    <source>
        <dbReference type="EMBL" id="SFB99817.1"/>
    </source>
</evidence>
<evidence type="ECO:0000256" key="1">
    <source>
        <dbReference type="SAM" id="SignalP"/>
    </source>
</evidence>